<evidence type="ECO:0000313" key="1">
    <source>
        <dbReference type="EMBL" id="KAK1526550.1"/>
    </source>
</evidence>
<gene>
    <name evidence="1" type="ORF">CPAR01_13078</name>
</gene>
<sequence>MTRREREEFGWWGWDHSWAIGLQWFLEGNNSKRANGFSLEQRMQSRVRVDEMQLGPRPRYGRYVRDGIPGTITTCCVGVRRFLFQVNRSSGAATLAVEIQRGGGVLCEWCGMYRSWIQ</sequence>
<organism evidence="1 2">
    <name type="scientific">Colletotrichum paranaense</name>
    <dbReference type="NCBI Taxonomy" id="1914294"/>
    <lineage>
        <taxon>Eukaryota</taxon>
        <taxon>Fungi</taxon>
        <taxon>Dikarya</taxon>
        <taxon>Ascomycota</taxon>
        <taxon>Pezizomycotina</taxon>
        <taxon>Sordariomycetes</taxon>
        <taxon>Hypocreomycetidae</taxon>
        <taxon>Glomerellales</taxon>
        <taxon>Glomerellaceae</taxon>
        <taxon>Colletotrichum</taxon>
        <taxon>Colletotrichum acutatum species complex</taxon>
    </lineage>
</organism>
<accession>A0ABQ9S4Z6</accession>
<dbReference type="EMBL" id="MOPA01000012">
    <property type="protein sequence ID" value="KAK1526550.1"/>
    <property type="molecule type" value="Genomic_DNA"/>
</dbReference>
<comment type="caution">
    <text evidence="1">The sequence shown here is derived from an EMBL/GenBank/DDBJ whole genome shotgun (WGS) entry which is preliminary data.</text>
</comment>
<dbReference type="RefSeq" id="XP_060343725.1">
    <property type="nucleotide sequence ID" value="XM_060497332.1"/>
</dbReference>
<dbReference type="Proteomes" id="UP001241169">
    <property type="component" value="Unassembled WGS sequence"/>
</dbReference>
<evidence type="ECO:0000313" key="2">
    <source>
        <dbReference type="Proteomes" id="UP001241169"/>
    </source>
</evidence>
<keyword evidence="2" id="KW-1185">Reference proteome</keyword>
<proteinExistence type="predicted"/>
<reference evidence="1 2" key="1">
    <citation type="submission" date="2016-10" db="EMBL/GenBank/DDBJ databases">
        <title>The genome sequence of Colletotrichum fioriniae PJ7.</title>
        <authorList>
            <person name="Baroncelli R."/>
        </authorList>
    </citation>
    <scope>NUCLEOTIDE SEQUENCE [LARGE SCALE GENOMIC DNA]</scope>
    <source>
        <strain evidence="1 2">IMI 384185</strain>
    </source>
</reference>
<protein>
    <submittedName>
        <fullName evidence="1">Uncharacterized protein</fullName>
    </submittedName>
</protein>
<dbReference type="GeneID" id="85381231"/>
<name>A0ABQ9S4Z6_9PEZI</name>